<keyword evidence="8" id="KW-0966">Cell projection</keyword>
<keyword evidence="9" id="KW-1185">Reference proteome</keyword>
<dbReference type="PANTHER" id="PTHR30288">
    <property type="entry name" value="FLAGELLAR CAP/ASSEMBLY PROTEIN FLID"/>
    <property type="match status" value="1"/>
</dbReference>
<comment type="subunit">
    <text evidence="2 5">Homopentamer.</text>
</comment>
<keyword evidence="8" id="KW-0969">Cilium</keyword>
<dbReference type="GO" id="GO:0071973">
    <property type="term" value="P:bacterial-type flagellum-dependent cell motility"/>
    <property type="evidence" value="ECO:0007669"/>
    <property type="project" value="TreeGrafter"/>
</dbReference>
<dbReference type="GO" id="GO:0007155">
    <property type="term" value="P:cell adhesion"/>
    <property type="evidence" value="ECO:0007669"/>
    <property type="project" value="InterPro"/>
</dbReference>
<dbReference type="PANTHER" id="PTHR30288:SF0">
    <property type="entry name" value="FLAGELLAR HOOK-ASSOCIATED PROTEIN 2"/>
    <property type="match status" value="1"/>
</dbReference>
<evidence type="ECO:0000313" key="8">
    <source>
        <dbReference type="EMBL" id="TYO95494.1"/>
    </source>
</evidence>
<keyword evidence="8" id="KW-0282">Flagellum</keyword>
<dbReference type="GO" id="GO:0009424">
    <property type="term" value="C:bacterial-type flagellum hook"/>
    <property type="evidence" value="ECO:0007669"/>
    <property type="project" value="UniProtKB-UniRule"/>
</dbReference>
<protein>
    <recommendedName>
        <fullName evidence="5">Flagellar hook-associated protein 2</fullName>
        <shortName evidence="5">HAP2</shortName>
    </recommendedName>
    <alternativeName>
        <fullName evidence="5">Flagellar cap protein</fullName>
    </alternativeName>
</protein>
<evidence type="ECO:0000259" key="7">
    <source>
        <dbReference type="Pfam" id="PF07195"/>
    </source>
</evidence>
<dbReference type="InterPro" id="IPR003481">
    <property type="entry name" value="FliD_N"/>
</dbReference>
<evidence type="ECO:0000259" key="6">
    <source>
        <dbReference type="Pfam" id="PF02465"/>
    </source>
</evidence>
<dbReference type="InterPro" id="IPR040026">
    <property type="entry name" value="FliD"/>
</dbReference>
<comment type="similarity">
    <text evidence="1 5">Belongs to the FliD family.</text>
</comment>
<dbReference type="GO" id="GO:0009421">
    <property type="term" value="C:bacterial-type flagellum filament cap"/>
    <property type="evidence" value="ECO:0007669"/>
    <property type="project" value="InterPro"/>
</dbReference>
<keyword evidence="3" id="KW-0175">Coiled coil</keyword>
<evidence type="ECO:0000256" key="1">
    <source>
        <dbReference type="ARBA" id="ARBA00009764"/>
    </source>
</evidence>
<organism evidence="8 9">
    <name type="scientific">Desulfallas thermosapovorans DSM 6562</name>
    <dbReference type="NCBI Taxonomy" id="1121431"/>
    <lineage>
        <taxon>Bacteria</taxon>
        <taxon>Bacillati</taxon>
        <taxon>Bacillota</taxon>
        <taxon>Clostridia</taxon>
        <taxon>Eubacteriales</taxon>
        <taxon>Desulfallaceae</taxon>
        <taxon>Desulfallas</taxon>
    </lineage>
</organism>
<comment type="subcellular location">
    <subcellularLocation>
        <location evidence="5">Secreted</location>
    </subcellularLocation>
    <subcellularLocation>
        <location evidence="5">Bacterial flagellum</location>
    </subcellularLocation>
</comment>
<name>A0A5S4ZRF0_9FIRM</name>
<feature type="domain" description="Flagellar hook-associated protein 2 C-terminal" evidence="7">
    <location>
        <begin position="238"/>
        <end position="512"/>
    </location>
</feature>
<comment type="caution">
    <text evidence="8">The sequence shown here is derived from an EMBL/GenBank/DDBJ whole genome shotgun (WGS) entry which is preliminary data.</text>
</comment>
<evidence type="ECO:0000256" key="2">
    <source>
        <dbReference type="ARBA" id="ARBA00011255"/>
    </source>
</evidence>
<dbReference type="InterPro" id="IPR010809">
    <property type="entry name" value="FliD_C"/>
</dbReference>
<keyword evidence="5" id="KW-0964">Secreted</keyword>
<sequence>MITSLRIGGLASGIDTDSIMKDLMRAHKIPLQKLQQERQILEWKQEFYREINTSLRTFRDTAFNMRLQGTFMTKSAASSNEGAVTAKANNSAHPGSYTVKVHNLATGVFKGSQGELAGIRDEEGNIKTLAQQFWDDDAPEKISFTLTGFKGGKEKSETFTFNTETNTIFEVVAWINNADLGIKASYDADLNRFFLSTESVGAEQKILVKNDEYNFLSSNDNGDSLLKLDLLTDAEAKGTDAKFDFGDVIGIESSSNTVTVNGITLELKAGDGATSTITVASDTEAVFNTIVDFVNQYNALMETISNKLYEKRYPDYPPLTDEKREQLTDDQIEKWTEKARSGLLRYDSILSDIYNRLRTTISSVVSGVSGGYMEGGKLVKTDNLAKIGINTTADYMSAKLEINEDQLRKAIEKDPQGIIDLFTKGAGEGDVSDNELGIARRLYDNVNYGINRLMEKAGNASDFKLVDESVIGGEISDIDDRIETTEKRLQQLEDRYWRQFTAMERAIQQLNSQSMWLMQQFGMGGY</sequence>
<dbReference type="Pfam" id="PF02465">
    <property type="entry name" value="FliD_N"/>
    <property type="match status" value="1"/>
</dbReference>
<dbReference type="EMBL" id="VNHM01000007">
    <property type="protein sequence ID" value="TYO95494.1"/>
    <property type="molecule type" value="Genomic_DNA"/>
</dbReference>
<dbReference type="RefSeq" id="WP_166511485.1">
    <property type="nucleotide sequence ID" value="NZ_VNHM01000007.1"/>
</dbReference>
<dbReference type="AlphaFoldDB" id="A0A5S4ZRF0"/>
<dbReference type="GO" id="GO:0005576">
    <property type="term" value="C:extracellular region"/>
    <property type="evidence" value="ECO:0007669"/>
    <property type="project" value="UniProtKB-SubCell"/>
</dbReference>
<comment type="function">
    <text evidence="5">Required for morphogenesis and for the elongation of the flagellar filament by facilitating polymerization of the flagellin monomers at the tip of growing filament. Forms a capping structure, which prevents flagellin subunits (transported through the central channel of the flagellum) from leaking out without polymerization at the distal end.</text>
</comment>
<accession>A0A5S4ZRF0</accession>
<evidence type="ECO:0000256" key="5">
    <source>
        <dbReference type="RuleBase" id="RU362066"/>
    </source>
</evidence>
<proteinExistence type="inferred from homology"/>
<dbReference type="Pfam" id="PF07195">
    <property type="entry name" value="FliD_C"/>
    <property type="match status" value="1"/>
</dbReference>
<evidence type="ECO:0000256" key="3">
    <source>
        <dbReference type="ARBA" id="ARBA00023054"/>
    </source>
</evidence>
<feature type="domain" description="Flagellar hook-associated protein 2 N-terminal" evidence="6">
    <location>
        <begin position="12"/>
        <end position="106"/>
    </location>
</feature>
<evidence type="ECO:0000256" key="4">
    <source>
        <dbReference type="ARBA" id="ARBA00023143"/>
    </source>
</evidence>
<reference evidence="8 9" key="1">
    <citation type="submission" date="2019-07" db="EMBL/GenBank/DDBJ databases">
        <title>Genomic Encyclopedia of Type Strains, Phase I: the one thousand microbial genomes (KMG-I) project.</title>
        <authorList>
            <person name="Kyrpides N."/>
        </authorList>
    </citation>
    <scope>NUCLEOTIDE SEQUENCE [LARGE SCALE GENOMIC DNA]</scope>
    <source>
        <strain evidence="8 9">DSM 6562</strain>
    </source>
</reference>
<evidence type="ECO:0000313" key="9">
    <source>
        <dbReference type="Proteomes" id="UP000323166"/>
    </source>
</evidence>
<dbReference type="Proteomes" id="UP000323166">
    <property type="component" value="Unassembled WGS sequence"/>
</dbReference>
<keyword evidence="4 5" id="KW-0975">Bacterial flagellum</keyword>
<gene>
    <name evidence="8" type="ORF">LX24_01455</name>
</gene>